<accession>A0A840RJN7</accession>
<dbReference type="AlphaFoldDB" id="A0A840RJN7"/>
<evidence type="ECO:0000256" key="1">
    <source>
        <dbReference type="SAM" id="SignalP"/>
    </source>
</evidence>
<evidence type="ECO:0000313" key="3">
    <source>
        <dbReference type="Proteomes" id="UP000571084"/>
    </source>
</evidence>
<keyword evidence="1" id="KW-0732">Signal</keyword>
<name>A0A840RJN7_9BURK</name>
<feature type="chain" id="PRO_5032898971" evidence="1">
    <location>
        <begin position="29"/>
        <end position="134"/>
    </location>
</feature>
<gene>
    <name evidence="2" type="ORF">HNR39_000217</name>
</gene>
<sequence length="134" mass="14457">MTTFIKNTALTMAAAGVFCTAWTSFADAQIMSDPTRPPDVINAAPGDPVVTAGPVLQSVLISNNSKIAIISGQTVKLNQKFGEFHLVRISETEAILQNGKAQLLLKLFPDIKKQSINKNTEKLPPQNVQIKTVP</sequence>
<reference evidence="2 3" key="1">
    <citation type="submission" date="2020-08" db="EMBL/GenBank/DDBJ databases">
        <title>Genomic Encyclopedia of Type Strains, Phase IV (KMG-IV): sequencing the most valuable type-strain genomes for metagenomic binning, comparative biology and taxonomic classification.</title>
        <authorList>
            <person name="Goeker M."/>
        </authorList>
    </citation>
    <scope>NUCLEOTIDE SEQUENCE [LARGE SCALE GENOMIC DNA]</scope>
    <source>
        <strain evidence="2 3">DSM 23240</strain>
    </source>
</reference>
<proteinExistence type="predicted"/>
<feature type="signal peptide" evidence="1">
    <location>
        <begin position="1"/>
        <end position="28"/>
    </location>
</feature>
<dbReference type="Proteomes" id="UP000571084">
    <property type="component" value="Unassembled WGS sequence"/>
</dbReference>
<organism evidence="2 3">
    <name type="scientific">Glaciimonas immobilis</name>
    <dbReference type="NCBI Taxonomy" id="728004"/>
    <lineage>
        <taxon>Bacteria</taxon>
        <taxon>Pseudomonadati</taxon>
        <taxon>Pseudomonadota</taxon>
        <taxon>Betaproteobacteria</taxon>
        <taxon>Burkholderiales</taxon>
        <taxon>Oxalobacteraceae</taxon>
        <taxon>Glaciimonas</taxon>
    </lineage>
</organism>
<dbReference type="RefSeq" id="WP_184013363.1">
    <property type="nucleotide sequence ID" value="NZ_JAAOZT010000002.1"/>
</dbReference>
<evidence type="ECO:0000313" key="2">
    <source>
        <dbReference type="EMBL" id="MBB5198407.1"/>
    </source>
</evidence>
<keyword evidence="3" id="KW-1185">Reference proteome</keyword>
<protein>
    <submittedName>
        <fullName evidence="2">MSHA biogenesis protein MshK</fullName>
    </submittedName>
</protein>
<comment type="caution">
    <text evidence="2">The sequence shown here is derived from an EMBL/GenBank/DDBJ whole genome shotgun (WGS) entry which is preliminary data.</text>
</comment>
<dbReference type="EMBL" id="JACHHQ010000001">
    <property type="protein sequence ID" value="MBB5198407.1"/>
    <property type="molecule type" value="Genomic_DNA"/>
</dbReference>